<dbReference type="EMBL" id="PFBC01000035">
    <property type="protein sequence ID" value="PIR87871.1"/>
    <property type="molecule type" value="Genomic_DNA"/>
</dbReference>
<evidence type="ECO:0000313" key="2">
    <source>
        <dbReference type="EMBL" id="PIR87871.1"/>
    </source>
</evidence>
<accession>A0A2H0UNB0</accession>
<comment type="caution">
    <text evidence="2">The sequence shown here is derived from an EMBL/GenBank/DDBJ whole genome shotgun (WGS) entry which is preliminary data.</text>
</comment>
<evidence type="ECO:0000313" key="3">
    <source>
        <dbReference type="Proteomes" id="UP000230903"/>
    </source>
</evidence>
<organism evidence="2 3">
    <name type="scientific">Candidatus Harrisonbacteria bacterium CG10_big_fil_rev_8_21_14_0_10_45_28</name>
    <dbReference type="NCBI Taxonomy" id="1974586"/>
    <lineage>
        <taxon>Bacteria</taxon>
        <taxon>Candidatus Harrisoniibacteriota</taxon>
    </lineage>
</organism>
<name>A0A2H0UNB0_9BACT</name>
<keyword evidence="1" id="KW-1133">Transmembrane helix</keyword>
<evidence type="ECO:0000256" key="1">
    <source>
        <dbReference type="SAM" id="Phobius"/>
    </source>
</evidence>
<protein>
    <submittedName>
        <fullName evidence="2">Uncharacterized protein</fullName>
    </submittedName>
</protein>
<keyword evidence="1" id="KW-0472">Membrane</keyword>
<dbReference type="Proteomes" id="UP000230903">
    <property type="component" value="Unassembled WGS sequence"/>
</dbReference>
<reference evidence="3" key="1">
    <citation type="submission" date="2017-09" db="EMBL/GenBank/DDBJ databases">
        <title>Depth-based differentiation of microbial function through sediment-hosted aquifers and enrichment of novel symbionts in the deep terrestrial subsurface.</title>
        <authorList>
            <person name="Probst A.J."/>
            <person name="Ladd B."/>
            <person name="Jarett J.K."/>
            <person name="Geller-Mcgrath D.E."/>
            <person name="Sieber C.M.K."/>
            <person name="Emerson J.B."/>
            <person name="Anantharaman K."/>
            <person name="Thomas B.C."/>
            <person name="Malmstrom R."/>
            <person name="Stieglmeier M."/>
            <person name="Klingl A."/>
            <person name="Woyke T."/>
            <person name="Ryan C.M."/>
            <person name="Banfield J.F."/>
        </authorList>
    </citation>
    <scope>NUCLEOTIDE SEQUENCE [LARGE SCALE GENOMIC DNA]</scope>
</reference>
<keyword evidence="1" id="KW-0812">Transmembrane</keyword>
<proteinExistence type="predicted"/>
<dbReference type="AlphaFoldDB" id="A0A2H0UNB0"/>
<sequence length="69" mass="7669">MFGQQGPVGVVLFLLLFVTSALISALIGLAYPSVLIWKHRQVVDGLKLIAYTAMWLVIFILILILLLMI</sequence>
<feature type="transmembrane region" description="Helical" evidence="1">
    <location>
        <begin position="12"/>
        <end position="36"/>
    </location>
</feature>
<gene>
    <name evidence="2" type="ORF">COU10_02145</name>
</gene>
<feature type="transmembrane region" description="Helical" evidence="1">
    <location>
        <begin position="48"/>
        <end position="68"/>
    </location>
</feature>